<accession>A0A505IH65</accession>
<gene>
    <name evidence="1" type="ORF">CAN33_0048940</name>
</gene>
<organism evidence="1 2">
    <name type="scientific">Aspergillus niger</name>
    <dbReference type="NCBI Taxonomy" id="5061"/>
    <lineage>
        <taxon>Eukaryota</taxon>
        <taxon>Fungi</taxon>
        <taxon>Dikarya</taxon>
        <taxon>Ascomycota</taxon>
        <taxon>Pezizomycotina</taxon>
        <taxon>Eurotiomycetes</taxon>
        <taxon>Eurotiomycetidae</taxon>
        <taxon>Eurotiales</taxon>
        <taxon>Aspergillaceae</taxon>
        <taxon>Aspergillus</taxon>
        <taxon>Aspergillus subgen. Circumdati</taxon>
    </lineage>
</organism>
<evidence type="ECO:0000313" key="2">
    <source>
        <dbReference type="Proteomes" id="UP000197666"/>
    </source>
</evidence>
<reference evidence="2" key="1">
    <citation type="submission" date="2018-10" db="EMBL/GenBank/DDBJ databases">
        <title>FDA dAtabase for Regulatory Grade micrObial Sequences (FDA-ARGOS): Supporting development and validation of Infectious Disease Dx tests.</title>
        <authorList>
            <person name="Kerrigan L."/>
            <person name="Tallon L."/>
            <person name="Sadzewicz L."/>
            <person name="Sengamalay N."/>
            <person name="Ott S."/>
            <person name="Godinez A."/>
            <person name="Nagaraj S."/>
            <person name="Vavikolanu K."/>
            <person name="Nadendla S."/>
            <person name="George J."/>
            <person name="Sichtig H."/>
        </authorList>
    </citation>
    <scope>NUCLEOTIDE SEQUENCE [LARGE SCALE GENOMIC DNA]</scope>
    <source>
        <strain evidence="2">FDAARGOS_311</strain>
    </source>
</reference>
<protein>
    <submittedName>
        <fullName evidence="1">Fungal specific transcription factor domain family protein</fullName>
    </submittedName>
</protein>
<sequence length="54" mass="6232">MKTGKRNWRLGLVEPERVSPSHVTTPSTYFGSEEEEHVPWIGILYLLGRPYTCI</sequence>
<proteinExistence type="predicted"/>
<dbReference type="EMBL" id="NKJJ02000004">
    <property type="protein sequence ID" value="TPR11483.1"/>
    <property type="molecule type" value="Genomic_DNA"/>
</dbReference>
<dbReference type="Proteomes" id="UP000197666">
    <property type="component" value="Unassembled WGS sequence"/>
</dbReference>
<name>A0A505IH65_ASPNG</name>
<dbReference type="AlphaFoldDB" id="A0A505IH65"/>
<comment type="caution">
    <text evidence="1">The sequence shown here is derived from an EMBL/GenBank/DDBJ whole genome shotgun (WGS) entry which is preliminary data.</text>
</comment>
<evidence type="ECO:0000313" key="1">
    <source>
        <dbReference type="EMBL" id="TPR11483.1"/>
    </source>
</evidence>